<gene>
    <name evidence="2" type="ORF">ABMA27_016765</name>
</gene>
<reference evidence="2 3" key="1">
    <citation type="submission" date="2024-06" db="EMBL/GenBank/DDBJ databases">
        <title>A chromosome-level genome assembly of beet webworm, Loxostege sticticalis.</title>
        <authorList>
            <person name="Zhang Y."/>
        </authorList>
    </citation>
    <scope>NUCLEOTIDE SEQUENCE [LARGE SCALE GENOMIC DNA]</scope>
    <source>
        <strain evidence="2">AQ026</strain>
        <tissue evidence="2">Whole body</tissue>
    </source>
</reference>
<evidence type="ECO:0000313" key="3">
    <source>
        <dbReference type="Proteomes" id="UP001549920"/>
    </source>
</evidence>
<name>A0ABR3I3I9_LOXSC</name>
<dbReference type="Gene3D" id="3.30.420.10">
    <property type="entry name" value="Ribonuclease H-like superfamily/Ribonuclease H"/>
    <property type="match status" value="1"/>
</dbReference>
<dbReference type="SUPFAM" id="SSF53098">
    <property type="entry name" value="Ribonuclease H-like"/>
    <property type="match status" value="1"/>
</dbReference>
<dbReference type="PROSITE" id="PS50994">
    <property type="entry name" value="INTEGRASE"/>
    <property type="match status" value="1"/>
</dbReference>
<dbReference type="Proteomes" id="UP001549920">
    <property type="component" value="Unassembled WGS sequence"/>
</dbReference>
<dbReference type="Pfam" id="PF18701">
    <property type="entry name" value="DUF5641"/>
    <property type="match status" value="1"/>
</dbReference>
<keyword evidence="3" id="KW-1185">Reference proteome</keyword>
<dbReference type="InterPro" id="IPR040676">
    <property type="entry name" value="DUF5641"/>
</dbReference>
<dbReference type="InterPro" id="IPR036397">
    <property type="entry name" value="RNaseH_sf"/>
</dbReference>
<dbReference type="InterPro" id="IPR043502">
    <property type="entry name" value="DNA/RNA_pol_sf"/>
</dbReference>
<accession>A0ABR3I3I9</accession>
<dbReference type="Pfam" id="PF17921">
    <property type="entry name" value="Integrase_H2C2"/>
    <property type="match status" value="1"/>
</dbReference>
<proteinExistence type="predicted"/>
<dbReference type="InterPro" id="IPR041588">
    <property type="entry name" value="Integrase_H2C2"/>
</dbReference>
<feature type="domain" description="Integrase catalytic" evidence="1">
    <location>
        <begin position="1177"/>
        <end position="1371"/>
    </location>
</feature>
<dbReference type="InterPro" id="IPR008042">
    <property type="entry name" value="Retrotrans_Pao"/>
</dbReference>
<dbReference type="Pfam" id="PF05380">
    <property type="entry name" value="Peptidase_A17"/>
    <property type="match status" value="1"/>
</dbReference>
<organism evidence="2 3">
    <name type="scientific">Loxostege sticticalis</name>
    <name type="common">Beet webworm moth</name>
    <dbReference type="NCBI Taxonomy" id="481309"/>
    <lineage>
        <taxon>Eukaryota</taxon>
        <taxon>Metazoa</taxon>
        <taxon>Ecdysozoa</taxon>
        <taxon>Arthropoda</taxon>
        <taxon>Hexapoda</taxon>
        <taxon>Insecta</taxon>
        <taxon>Pterygota</taxon>
        <taxon>Neoptera</taxon>
        <taxon>Endopterygota</taxon>
        <taxon>Lepidoptera</taxon>
        <taxon>Glossata</taxon>
        <taxon>Ditrysia</taxon>
        <taxon>Pyraloidea</taxon>
        <taxon>Crambidae</taxon>
        <taxon>Pyraustinae</taxon>
        <taxon>Loxostege</taxon>
    </lineage>
</organism>
<protein>
    <recommendedName>
        <fullName evidence="1">Integrase catalytic domain-containing protein</fullName>
    </recommendedName>
</protein>
<dbReference type="InterPro" id="IPR001584">
    <property type="entry name" value="Integrase_cat-core"/>
</dbReference>
<dbReference type="InterPro" id="IPR012337">
    <property type="entry name" value="RNaseH-like_sf"/>
</dbReference>
<comment type="caution">
    <text evidence="2">The sequence shown here is derived from an EMBL/GenBank/DDBJ whole genome shotgun (WGS) entry which is preliminary data.</text>
</comment>
<dbReference type="PANTHER" id="PTHR47331">
    <property type="entry name" value="PHD-TYPE DOMAIN-CONTAINING PROTEIN"/>
    <property type="match status" value="1"/>
</dbReference>
<evidence type="ECO:0000313" key="2">
    <source>
        <dbReference type="EMBL" id="KAL0883358.1"/>
    </source>
</evidence>
<dbReference type="PANTHER" id="PTHR47331:SF1">
    <property type="entry name" value="GAG-LIKE PROTEIN"/>
    <property type="match status" value="1"/>
</dbReference>
<dbReference type="EMBL" id="JBEUOH010000009">
    <property type="protein sequence ID" value="KAL0883358.1"/>
    <property type="molecule type" value="Genomic_DNA"/>
</dbReference>
<dbReference type="SUPFAM" id="SSF56672">
    <property type="entry name" value="DNA/RNA polymerases"/>
    <property type="match status" value="1"/>
</dbReference>
<evidence type="ECO:0000259" key="1">
    <source>
        <dbReference type="PROSITE" id="PS50994"/>
    </source>
</evidence>
<sequence length="1486" mass="168860">MTKKLPPITIQTFDDTYTARAYELERDLDAEPNLESFLKYIERRAQAMENVEQGTSSQQQARSSGSRVAAHIAAGKNCSYCKCQGHKLYLCKKFQMLPSDNRIDFVTNNKLCNICLGAHAGKCRFHFRCSECKGQHNSLLHCNTTTPAPAAQPVTLTNNTTNNVLLPTARIKVIARDGTEYHIKALLDSASQVSFITSKVVRLLGVKPQHNDISIIGIANTKNNVKSCIPLEIYSLKTPYKTNITCQIVDQITCHLPQYQFDISNFTIPSDITLADEQFNVPSEIHMLIGADVFFQSLLPTQSTCLSSLEQSPSPAQPTRASSSSLQAPHSIHVLNTVFGHIVAGNTPQSFSQPTCNKVVLKCEVGLCKTIEQFWANEKVPEIYNENTSEQELCEQIFQSTVKLNNNQFEVALPLKLPLSEVDEALGDSFQFALRRFLNLEKKLHANPDLFFQYKNFIHEYLSLNHGHYVDIELYELNKQAAYFLPHHAVLNENSKTTKLRTVFDGSMKTTKKVSLNDLQLIGPVVQRNLFDIILLFRLGRFTFSTDIRRMFRNILVDPAFSSLQNILWRDDPKEPVKCIRLDTVTYGLKSSSYLATRCLYELAIRFESLYPLASHVIKNNSYVDDILYANDCLETILLAKDQIRNLLRLGSFQTHKWASNDKRILSDVPLDQQHFDSLDLDKDNANIKALGLQMNIIDDSFLISSPEPFSAKRVTKRSILSYIGRIYDPLGFVSPIVVTAKAIMQKLWLTKTDWNDSPPIDLENQWLQFTKSLNDMEPILLNRNLDISGSKSVELIGFSDASSGTAYGCCLYMRVIDAAGMVKTHLLCSKSRINPVQKKGMTVPRLELNAALLLSKLAVKTYDILMLKVDIKDVYLFSDSQIVLAWLNKGATKLLPYVANRVNVIRQNTNRWRWLYVNTKENPADLISRGVQPSELRGNSLWWHGPQFLQNSEYDFACCETDLPHDLPEVEPCLTFSSSIVCRSLEPFEFVFKRLYDYSDLTKMVRVFAYILRFFNNINKNNDKYTGFLRSSELNQALLLIIKHEQRTHFQNEIDSLGKRQNVKGSLINLHPFLDELGLLRVGGRLHHADIAYSQKHPIILPKGSVITNLLIRSEHERLLHAEPRLLLANINQKYWIVNGMLEVKKVTHKCITCFRQKATVAKQLMGSLPASRVTATTRPFQKIGVDFAGPIDVKLSRVRRSLVGKGYILVCVCFATKAVHLELASDLTTETFLACFRRLISRRGLPTEVHCDNASTFKCARSQLVELFSLQSSASHQAIVHEFAAQKGIKFSFIPSHSPTFGGLWESAVKSTKYHLKRVLQKNVLTYEQLNTVLTEIEAAVPETLLLPLSSDPNDYCYLTPGHFIIGNALTMYPEPNLSNVPQNKLKFWQLCTQLKQNFWKTWHKYYLNILQNRPKWRNDQCNVKLGSLVILKQDNIPTMSWPMARIVKLFEGHDGKVRAVEVRTPNNRTHTRAIHKICVLPIE</sequence>